<dbReference type="InterPro" id="IPR001031">
    <property type="entry name" value="Thioesterase"/>
</dbReference>
<comment type="similarity">
    <text evidence="1">Belongs to the thioesterase family.</text>
</comment>
<comment type="caution">
    <text evidence="4">The sequence shown here is derived from an EMBL/GenBank/DDBJ whole genome shotgun (WGS) entry which is preliminary data.</text>
</comment>
<dbReference type="InterPro" id="IPR020802">
    <property type="entry name" value="TesA-like"/>
</dbReference>
<evidence type="ECO:0000256" key="1">
    <source>
        <dbReference type="ARBA" id="ARBA00007169"/>
    </source>
</evidence>
<dbReference type="EMBL" id="BAABAQ010000002">
    <property type="protein sequence ID" value="GAA4184192.1"/>
    <property type="molecule type" value="Genomic_DNA"/>
</dbReference>
<organism evidence="4 5">
    <name type="scientific">Streptosporangium oxazolinicum</name>
    <dbReference type="NCBI Taxonomy" id="909287"/>
    <lineage>
        <taxon>Bacteria</taxon>
        <taxon>Bacillati</taxon>
        <taxon>Actinomycetota</taxon>
        <taxon>Actinomycetes</taxon>
        <taxon>Streptosporangiales</taxon>
        <taxon>Streptosporangiaceae</taxon>
        <taxon>Streptosporangium</taxon>
    </lineage>
</organism>
<accession>A0ABP8AHV3</accession>
<dbReference type="InterPro" id="IPR029058">
    <property type="entry name" value="AB_hydrolase_fold"/>
</dbReference>
<evidence type="ECO:0000313" key="5">
    <source>
        <dbReference type="Proteomes" id="UP001501251"/>
    </source>
</evidence>
<name>A0ABP8AHV3_9ACTN</name>
<dbReference type="Proteomes" id="UP001501251">
    <property type="component" value="Unassembled WGS sequence"/>
</dbReference>
<dbReference type="PANTHER" id="PTHR11487">
    <property type="entry name" value="THIOESTERASE"/>
    <property type="match status" value="1"/>
</dbReference>
<dbReference type="GO" id="GO:0016787">
    <property type="term" value="F:hydrolase activity"/>
    <property type="evidence" value="ECO:0007669"/>
    <property type="project" value="UniProtKB-KW"/>
</dbReference>
<dbReference type="Pfam" id="PF00975">
    <property type="entry name" value="Thioesterase"/>
    <property type="match status" value="1"/>
</dbReference>
<reference evidence="5" key="1">
    <citation type="journal article" date="2019" name="Int. J. Syst. Evol. Microbiol.">
        <title>The Global Catalogue of Microorganisms (GCM) 10K type strain sequencing project: providing services to taxonomists for standard genome sequencing and annotation.</title>
        <authorList>
            <consortium name="The Broad Institute Genomics Platform"/>
            <consortium name="The Broad Institute Genome Sequencing Center for Infectious Disease"/>
            <person name="Wu L."/>
            <person name="Ma J."/>
        </authorList>
    </citation>
    <scope>NUCLEOTIDE SEQUENCE [LARGE SCALE GENOMIC DNA]</scope>
    <source>
        <strain evidence="5">JCM 17388</strain>
    </source>
</reference>
<keyword evidence="5" id="KW-1185">Reference proteome</keyword>
<feature type="domain" description="Thioesterase TesA-like" evidence="3">
    <location>
        <begin position="26"/>
        <end position="247"/>
    </location>
</feature>
<proteinExistence type="inferred from homology"/>
<evidence type="ECO:0000256" key="2">
    <source>
        <dbReference type="ARBA" id="ARBA00022801"/>
    </source>
</evidence>
<gene>
    <name evidence="4" type="ORF">GCM10022252_12680</name>
</gene>
<dbReference type="Gene3D" id="3.40.50.1820">
    <property type="entry name" value="alpha/beta hydrolase"/>
    <property type="match status" value="1"/>
</dbReference>
<evidence type="ECO:0000313" key="4">
    <source>
        <dbReference type="EMBL" id="GAA4184192.1"/>
    </source>
</evidence>
<dbReference type="SUPFAM" id="SSF53474">
    <property type="entry name" value="alpha/beta-Hydrolases"/>
    <property type="match status" value="1"/>
</dbReference>
<dbReference type="InterPro" id="IPR012223">
    <property type="entry name" value="TEII"/>
</dbReference>
<sequence length="262" mass="28464">MPDTAVDSDLWIRRFHPAPQAGHRLVCLPHAGASASYFFGVSRALSPAVEVLAVQYPGRQDRRGEPCVDNVPELADSVTEAVSGWADRPLALFGHSLGATVGFEVARRLEKRGIAVTVLFASGRRAPSRERDETFHLLDDEKLLAEIRGLEGTNANVLADDEIIRMVLPAVRGDYAAAETYRYVPGPALRAPIRALVGDSDPKVTLEEAEAWGEHTGADFRLKVFPGGHFYLNAHQSAVLRLVTDCLASTSASDTPTRIEVK</sequence>
<evidence type="ECO:0000259" key="3">
    <source>
        <dbReference type="SMART" id="SM00824"/>
    </source>
</evidence>
<dbReference type="SMART" id="SM00824">
    <property type="entry name" value="PKS_TE"/>
    <property type="match status" value="1"/>
</dbReference>
<keyword evidence="2 4" id="KW-0378">Hydrolase</keyword>
<dbReference type="RefSeq" id="WP_344915922.1">
    <property type="nucleotide sequence ID" value="NZ_BAABAQ010000002.1"/>
</dbReference>
<protein>
    <submittedName>
        <fullName evidence="4">Alpha/beta fold hydrolase</fullName>
    </submittedName>
</protein>
<dbReference type="PANTHER" id="PTHR11487:SF0">
    <property type="entry name" value="S-ACYL FATTY ACID SYNTHASE THIOESTERASE, MEDIUM CHAIN"/>
    <property type="match status" value="1"/>
</dbReference>